<dbReference type="Pfam" id="PF07568">
    <property type="entry name" value="HisKA_2"/>
    <property type="match status" value="1"/>
</dbReference>
<evidence type="ECO:0000256" key="7">
    <source>
        <dbReference type="ARBA" id="ARBA00022840"/>
    </source>
</evidence>
<dbReference type="Pfam" id="PF13581">
    <property type="entry name" value="HATPase_c_2"/>
    <property type="match status" value="1"/>
</dbReference>
<dbReference type="PANTHER" id="PTHR41523:SF7">
    <property type="entry name" value="HISTIDINE KINASE"/>
    <property type="match status" value="1"/>
</dbReference>
<evidence type="ECO:0000256" key="5">
    <source>
        <dbReference type="ARBA" id="ARBA00022741"/>
    </source>
</evidence>
<evidence type="ECO:0000313" key="10">
    <source>
        <dbReference type="EMBL" id="AEH88851.1"/>
    </source>
</evidence>
<evidence type="ECO:0000256" key="3">
    <source>
        <dbReference type="ARBA" id="ARBA00022553"/>
    </source>
</evidence>
<sequence>MLTGRANPSSASCQPLASHLIEEISHRVINEYGEAIAILSLAASVGEAAPALRRAADRLLTMAEAHQSLLVPITEEYIDLGDHVGKLCHSLSRASLDERSIQLTVATDEIRLDAARCWRVGLIVSELVRNAARHGLGDRHGSIRVSLNRSGNSVWCVVCDDGCAAYHRPEEGGRRLIRALTAEIGGSAQWKFTPRGSVACVCFPLITS</sequence>
<dbReference type="AlphaFoldDB" id="F7YBM7"/>
<keyword evidence="3" id="KW-0597">Phosphoprotein</keyword>
<accession>F7YBM7</accession>
<dbReference type="RefSeq" id="WP_013895527.1">
    <property type="nucleotide sequence ID" value="NC_015675.1"/>
</dbReference>
<evidence type="ECO:0000259" key="9">
    <source>
        <dbReference type="Pfam" id="PF13581"/>
    </source>
</evidence>
<proteinExistence type="predicted"/>
<dbReference type="Gene3D" id="3.30.565.10">
    <property type="entry name" value="Histidine kinase-like ATPase, C-terminal domain"/>
    <property type="match status" value="1"/>
</dbReference>
<evidence type="ECO:0000313" key="11">
    <source>
        <dbReference type="Proteomes" id="UP000001623"/>
    </source>
</evidence>
<name>F7YBM7_MESOW</name>
<organism evidence="10 11">
    <name type="scientific">Mesorhizobium opportunistum (strain LMG 24607 / HAMBI 3007 / WSM2075)</name>
    <dbReference type="NCBI Taxonomy" id="536019"/>
    <lineage>
        <taxon>Bacteria</taxon>
        <taxon>Pseudomonadati</taxon>
        <taxon>Pseudomonadota</taxon>
        <taxon>Alphaproteobacteria</taxon>
        <taxon>Hyphomicrobiales</taxon>
        <taxon>Phyllobacteriaceae</taxon>
        <taxon>Mesorhizobium</taxon>
    </lineage>
</organism>
<dbReference type="GO" id="GO:0005524">
    <property type="term" value="F:ATP binding"/>
    <property type="evidence" value="ECO:0007669"/>
    <property type="project" value="UniProtKB-KW"/>
</dbReference>
<evidence type="ECO:0000256" key="4">
    <source>
        <dbReference type="ARBA" id="ARBA00022679"/>
    </source>
</evidence>
<evidence type="ECO:0000259" key="8">
    <source>
        <dbReference type="Pfam" id="PF07568"/>
    </source>
</evidence>
<dbReference type="HOGENOM" id="CLU_092711_0_0_5"/>
<dbReference type="GO" id="GO:0004673">
    <property type="term" value="F:protein histidine kinase activity"/>
    <property type="evidence" value="ECO:0007669"/>
    <property type="project" value="UniProtKB-EC"/>
</dbReference>
<dbReference type="KEGG" id="mop:Mesop_4428"/>
<evidence type="ECO:0000256" key="2">
    <source>
        <dbReference type="ARBA" id="ARBA00012438"/>
    </source>
</evidence>
<dbReference type="InterPro" id="IPR036890">
    <property type="entry name" value="HATPase_C_sf"/>
</dbReference>
<dbReference type="PANTHER" id="PTHR41523">
    <property type="entry name" value="TWO-COMPONENT SYSTEM SENSOR PROTEIN"/>
    <property type="match status" value="1"/>
</dbReference>
<keyword evidence="4" id="KW-0808">Transferase</keyword>
<keyword evidence="7" id="KW-0067">ATP-binding</keyword>
<keyword evidence="6 10" id="KW-0418">Kinase</keyword>
<dbReference type="InterPro" id="IPR011495">
    <property type="entry name" value="Sig_transdc_His_kin_sub2_dim/P"/>
</dbReference>
<evidence type="ECO:0000256" key="1">
    <source>
        <dbReference type="ARBA" id="ARBA00000085"/>
    </source>
</evidence>
<reference evidence="10 11" key="1">
    <citation type="submission" date="2010-10" db="EMBL/GenBank/DDBJ databases">
        <title>Complete sequence of Mesorhizobium opportunistum WSM2075.</title>
        <authorList>
            <consortium name="US DOE Joint Genome Institute"/>
            <person name="Lucas S."/>
            <person name="Copeland A."/>
            <person name="Lapidus A."/>
            <person name="Cheng J.-F."/>
            <person name="Bruce D."/>
            <person name="Goodwin L."/>
            <person name="Pitluck S."/>
            <person name="Chertkov O."/>
            <person name="Misra M."/>
            <person name="Detter J.C."/>
            <person name="Han C."/>
            <person name="Tapia R."/>
            <person name="Land M."/>
            <person name="Hauser L."/>
            <person name="Kyrpides N."/>
            <person name="Ovchinnikova G."/>
            <person name="Mavrommatis K.M."/>
            <person name="Tiwari R.P."/>
            <person name="Howieson J.G."/>
            <person name="O'Hara G.W."/>
            <person name="Nandasena K.G."/>
            <person name="Woyke T."/>
        </authorList>
    </citation>
    <scope>NUCLEOTIDE SEQUENCE [LARGE SCALE GENOMIC DNA]</scope>
    <source>
        <strain evidence="11">LMG 24607 / HAMBI 3007 / WSM2075</strain>
    </source>
</reference>
<dbReference type="EMBL" id="CP002279">
    <property type="protein sequence ID" value="AEH88851.1"/>
    <property type="molecule type" value="Genomic_DNA"/>
</dbReference>
<evidence type="ECO:0000256" key="6">
    <source>
        <dbReference type="ARBA" id="ARBA00022777"/>
    </source>
</evidence>
<comment type="catalytic activity">
    <reaction evidence="1">
        <text>ATP + protein L-histidine = ADP + protein N-phospho-L-histidine.</text>
        <dbReference type="EC" id="2.7.13.3"/>
    </reaction>
</comment>
<gene>
    <name evidence="10" type="ordered locus">Mesop_4428</name>
</gene>
<dbReference type="SUPFAM" id="SSF55874">
    <property type="entry name" value="ATPase domain of HSP90 chaperone/DNA topoisomerase II/histidine kinase"/>
    <property type="match status" value="1"/>
</dbReference>
<dbReference type="eggNOG" id="COG3920">
    <property type="taxonomic scope" value="Bacteria"/>
</dbReference>
<dbReference type="Proteomes" id="UP000001623">
    <property type="component" value="Chromosome"/>
</dbReference>
<dbReference type="EC" id="2.7.13.3" evidence="2"/>
<feature type="domain" description="Histidine kinase/HSP90-like ATPase" evidence="9">
    <location>
        <begin position="106"/>
        <end position="164"/>
    </location>
</feature>
<feature type="domain" description="Signal transduction histidine kinase subgroup 2 dimerisation and phosphoacceptor" evidence="8">
    <location>
        <begin position="23"/>
        <end position="93"/>
    </location>
</feature>
<dbReference type="STRING" id="536019.Mesop_4428"/>
<keyword evidence="5" id="KW-0547">Nucleotide-binding</keyword>
<protein>
    <recommendedName>
        <fullName evidence="2">histidine kinase</fullName>
        <ecNumber evidence="2">2.7.13.3</ecNumber>
    </recommendedName>
</protein>
<dbReference type="InterPro" id="IPR003594">
    <property type="entry name" value="HATPase_dom"/>
</dbReference>